<dbReference type="PANTHER" id="PTHR43025:SF3">
    <property type="entry name" value="MONOGALACTOSYLDIACYLGLYCEROL SYNTHASE 1, CHLOROPLASTIC"/>
    <property type="match status" value="1"/>
</dbReference>
<evidence type="ECO:0000313" key="8">
    <source>
        <dbReference type="Proteomes" id="UP000680279"/>
    </source>
</evidence>
<dbReference type="InterPro" id="IPR050519">
    <property type="entry name" value="Glycosyltransf_28_UgtP"/>
</dbReference>
<evidence type="ECO:0000259" key="5">
    <source>
        <dbReference type="Pfam" id="PF04101"/>
    </source>
</evidence>
<dbReference type="EMBL" id="BOQT01000002">
    <property type="protein sequence ID" value="GIN19746.1"/>
    <property type="molecule type" value="Genomic_DNA"/>
</dbReference>
<reference evidence="7 8" key="1">
    <citation type="submission" date="2021-03" db="EMBL/GenBank/DDBJ databases">
        <title>Antimicrobial resistance genes in bacteria isolated from Japanese honey, and their potential for conferring macrolide and lincosamide resistance in the American foulbrood pathogen Paenibacillus larvae.</title>
        <authorList>
            <person name="Okamoto M."/>
            <person name="Kumagai M."/>
            <person name="Kanamori H."/>
            <person name="Takamatsu D."/>
        </authorList>
    </citation>
    <scope>NUCLEOTIDE SEQUENCE [LARGE SCALE GENOMIC DNA]</scope>
    <source>
        <strain evidence="7 8">J1TS3</strain>
    </source>
</reference>
<feature type="domain" description="Glycosyl transferase family 28 C-terminal" evidence="5">
    <location>
        <begin position="229"/>
        <end position="345"/>
    </location>
</feature>
<proteinExistence type="inferred from homology"/>
<dbReference type="SUPFAM" id="SSF53756">
    <property type="entry name" value="UDP-Glycosyltransferase/glycogen phosphorylase"/>
    <property type="match status" value="1"/>
</dbReference>
<evidence type="ECO:0000259" key="6">
    <source>
        <dbReference type="Pfam" id="PF06925"/>
    </source>
</evidence>
<dbReference type="Gene3D" id="3.40.50.2000">
    <property type="entry name" value="Glycogen Phosphorylase B"/>
    <property type="match status" value="2"/>
</dbReference>
<evidence type="ECO:0000313" key="7">
    <source>
        <dbReference type="EMBL" id="GIN19746.1"/>
    </source>
</evidence>
<keyword evidence="8" id="KW-1185">Reference proteome</keyword>
<evidence type="ECO:0000256" key="3">
    <source>
        <dbReference type="ARBA" id="ARBA00022676"/>
    </source>
</evidence>
<evidence type="ECO:0000256" key="4">
    <source>
        <dbReference type="ARBA" id="ARBA00022679"/>
    </source>
</evidence>
<dbReference type="InterPro" id="IPR009695">
    <property type="entry name" value="Diacylglyc_glucosyltr_N"/>
</dbReference>
<dbReference type="Pfam" id="PF04101">
    <property type="entry name" value="Glyco_tran_28_C"/>
    <property type="match status" value="1"/>
</dbReference>
<dbReference type="Pfam" id="PF06925">
    <property type="entry name" value="MGDG_synth"/>
    <property type="match status" value="1"/>
</dbReference>
<comment type="caution">
    <text evidence="7">The sequence shown here is derived from an EMBL/GenBank/DDBJ whole genome shotgun (WGS) entry which is preliminary data.</text>
</comment>
<keyword evidence="4" id="KW-0808">Transferase</keyword>
<dbReference type="RefSeq" id="WP_018707750.1">
    <property type="nucleotide sequence ID" value="NZ_BOQT01000002.1"/>
</dbReference>
<dbReference type="PANTHER" id="PTHR43025">
    <property type="entry name" value="MONOGALACTOSYLDIACYLGLYCEROL SYNTHASE"/>
    <property type="match status" value="1"/>
</dbReference>
<gene>
    <name evidence="7" type="primary">ykoN_1</name>
    <name evidence="7" type="ORF">J1TS3_08800</name>
</gene>
<protein>
    <submittedName>
        <fullName evidence="7">Glycosyltransferase YkoN</fullName>
    </submittedName>
</protein>
<comment type="subcellular location">
    <subcellularLocation>
        <location evidence="1">Membrane</location>
    </subcellularLocation>
</comment>
<evidence type="ECO:0000256" key="1">
    <source>
        <dbReference type="ARBA" id="ARBA00004370"/>
    </source>
</evidence>
<dbReference type="Proteomes" id="UP000680279">
    <property type="component" value="Unassembled WGS sequence"/>
</dbReference>
<comment type="similarity">
    <text evidence="2">Belongs to the glycosyltransferase 28 family.</text>
</comment>
<accession>A0ABQ4K488</accession>
<evidence type="ECO:0000256" key="2">
    <source>
        <dbReference type="ARBA" id="ARBA00006962"/>
    </source>
</evidence>
<name>A0ABQ4K488_9BACI</name>
<dbReference type="InterPro" id="IPR007235">
    <property type="entry name" value="Glyco_trans_28_C"/>
</dbReference>
<feature type="domain" description="Diacylglycerol glucosyltransferase N-terminal" evidence="6">
    <location>
        <begin position="16"/>
        <end position="182"/>
    </location>
</feature>
<organism evidence="7 8">
    <name type="scientific">Siminovitchia fordii</name>
    <dbReference type="NCBI Taxonomy" id="254759"/>
    <lineage>
        <taxon>Bacteria</taxon>
        <taxon>Bacillati</taxon>
        <taxon>Bacillota</taxon>
        <taxon>Bacilli</taxon>
        <taxon>Bacillales</taxon>
        <taxon>Bacillaceae</taxon>
        <taxon>Siminovitchia</taxon>
    </lineage>
</organism>
<sequence>MHKILFFPFLQIPSGHHHVADSIKVQLEQTADIFHCEKIDILSYGYGNLEGLISTIYLHWIHKLPKVYSAIYRLSAVERSKLNKRFRMYEVLFIKLFRNLLQEKKPDLVICTHALPSYMIARLKKLQLWTGKMINVYTDYFINNLWGIEEIDYHFVPSKKIKDQLVEQGISAKRIIITGIPVHPVFNMEKHEIKNDQIYTALISGGNMGAGSMLQLLNRLKPAGQILYNVLCGKNDKLHHHIKSLNNPLIQPIPYISSKEEMNRLYDATDMIITKPGGVTISESLNKKLPIFVYDVLPGQEEQNLNFLKNKGLVHHLSEWTKQENIEEEILTVLRYKKQETMSRINHYLMEIELEDPVSFIIDTLGGGVMDRN</sequence>
<keyword evidence="3" id="KW-0328">Glycosyltransferase</keyword>